<proteinExistence type="predicted"/>
<sequence length="260" mass="28738">MVVQTLHRRRSSPNEPSYIVGTSDQPFCVPRLPLPRIASPDYEPCTVLVAIFAPNRVLADTLKPAPLACIESLHMFPSVFGLTLCIMNLARRAYLPQVPLGTYNGKGDINANKASNDSFHRVQPGTYSILNLGTSTLLRGYREDEPIFVTYTREDPELFARGCPAKFSQWTIESTRSEAFRIFNVGLGQPACVAREVSDLGLSDLSVLKTLQAEVVSCDHHPAEFFITHVAEGAYMIGTEDKVWTVDSFPMLSKASLTLD</sequence>
<dbReference type="Proteomes" id="UP001218188">
    <property type="component" value="Unassembled WGS sequence"/>
</dbReference>
<keyword evidence="2" id="KW-1185">Reference proteome</keyword>
<gene>
    <name evidence="1" type="ORF">C8F04DRAFT_1181683</name>
</gene>
<organism evidence="1 2">
    <name type="scientific">Mycena alexandri</name>
    <dbReference type="NCBI Taxonomy" id="1745969"/>
    <lineage>
        <taxon>Eukaryota</taxon>
        <taxon>Fungi</taxon>
        <taxon>Dikarya</taxon>
        <taxon>Basidiomycota</taxon>
        <taxon>Agaricomycotina</taxon>
        <taxon>Agaricomycetes</taxon>
        <taxon>Agaricomycetidae</taxon>
        <taxon>Agaricales</taxon>
        <taxon>Marasmiineae</taxon>
        <taxon>Mycenaceae</taxon>
        <taxon>Mycena</taxon>
    </lineage>
</organism>
<accession>A0AAD6T1I8</accession>
<evidence type="ECO:0000313" key="1">
    <source>
        <dbReference type="EMBL" id="KAJ7036153.1"/>
    </source>
</evidence>
<reference evidence="1" key="1">
    <citation type="submission" date="2023-03" db="EMBL/GenBank/DDBJ databases">
        <title>Massive genome expansion in bonnet fungi (Mycena s.s.) driven by repeated elements and novel gene families across ecological guilds.</title>
        <authorList>
            <consortium name="Lawrence Berkeley National Laboratory"/>
            <person name="Harder C.B."/>
            <person name="Miyauchi S."/>
            <person name="Viragh M."/>
            <person name="Kuo A."/>
            <person name="Thoen E."/>
            <person name="Andreopoulos B."/>
            <person name="Lu D."/>
            <person name="Skrede I."/>
            <person name="Drula E."/>
            <person name="Henrissat B."/>
            <person name="Morin E."/>
            <person name="Kohler A."/>
            <person name="Barry K."/>
            <person name="LaButti K."/>
            <person name="Morin E."/>
            <person name="Salamov A."/>
            <person name="Lipzen A."/>
            <person name="Mereny Z."/>
            <person name="Hegedus B."/>
            <person name="Baldrian P."/>
            <person name="Stursova M."/>
            <person name="Weitz H."/>
            <person name="Taylor A."/>
            <person name="Grigoriev I.V."/>
            <person name="Nagy L.G."/>
            <person name="Martin F."/>
            <person name="Kauserud H."/>
        </authorList>
    </citation>
    <scope>NUCLEOTIDE SEQUENCE</scope>
    <source>
        <strain evidence="1">CBHHK200</strain>
    </source>
</reference>
<dbReference type="EMBL" id="JARJCM010000045">
    <property type="protein sequence ID" value="KAJ7036153.1"/>
    <property type="molecule type" value="Genomic_DNA"/>
</dbReference>
<dbReference type="AlphaFoldDB" id="A0AAD6T1I8"/>
<evidence type="ECO:0000313" key="2">
    <source>
        <dbReference type="Proteomes" id="UP001218188"/>
    </source>
</evidence>
<name>A0AAD6T1I8_9AGAR</name>
<comment type="caution">
    <text evidence="1">The sequence shown here is derived from an EMBL/GenBank/DDBJ whole genome shotgun (WGS) entry which is preliminary data.</text>
</comment>
<protein>
    <submittedName>
        <fullName evidence="1">Uncharacterized protein</fullName>
    </submittedName>
</protein>